<gene>
    <name evidence="1" type="ORF">K3G42_023338</name>
</gene>
<comment type="caution">
    <text evidence="1">The sequence shown here is derived from an EMBL/GenBank/DDBJ whole genome shotgun (WGS) entry which is preliminary data.</text>
</comment>
<dbReference type="Proteomes" id="UP000827872">
    <property type="component" value="Linkage Group LG04"/>
</dbReference>
<proteinExistence type="predicted"/>
<reference evidence="1" key="1">
    <citation type="submission" date="2021-08" db="EMBL/GenBank/DDBJ databases">
        <title>The first chromosome-level gecko genome reveals the dynamic sex chromosomes of Neotropical dwarf geckos (Sphaerodactylidae: Sphaerodactylus).</title>
        <authorList>
            <person name="Pinto B.J."/>
            <person name="Keating S.E."/>
            <person name="Gamble T."/>
        </authorList>
    </citation>
    <scope>NUCLEOTIDE SEQUENCE</scope>
    <source>
        <strain evidence="1">TG3544</strain>
    </source>
</reference>
<evidence type="ECO:0000313" key="1">
    <source>
        <dbReference type="EMBL" id="KAH8005074.1"/>
    </source>
</evidence>
<name>A0ACB8FIF9_9SAUR</name>
<evidence type="ECO:0000313" key="2">
    <source>
        <dbReference type="Proteomes" id="UP000827872"/>
    </source>
</evidence>
<sequence length="584" mass="69385">MSRKEHNQSFYPTKVREREMHEDTRAAGSTKGMAAFHKPLGTPCKFERKWNENDLRHQQLQEEKYTQSPRRFSGEYMPRSSLQKRFPEDRDYREYGHTSKKAKEMERYDDREITSNLKRKQDHSSSPNHEKGGQRKLGPSHRSVEKVYQDKCKMKLTYDYTNKHHRHPEGGKYVSDDKEEKYVKLEDTKYNYPKAAWNSKNSEYYNNERVSHTEQSHTEASVKYFSEKGYHSSAKSYKNDTGLIPFDQKAKVRIKKEGDLKGQRDITSGQHDNHHKVSDVKVSDAHNRKERLTVKVDMKKINKYRAASDHTLERQMSCDLVAVGRKTENFHPVFEHIKSVTQKVEHNPSNEFTQEIITIIHQVKANYFKSSDLTLHDRFSKIQDKPITKEIKIHSDPEIHRRIDISLAELQNKRAVPGESGQSVVRVLEDPNDLRHDIERRRKERLQSEDENTFYVDGISQRDEQSCSFPKPRNFYSYGFQKSARFLRPPWRKFIGKNHMNYYTSRTHNSSHDQFECDIEHSEAPRRPLKFNFTDHRSYFKSNLVQKGLYIQAKYQRLRYTGTRGFTTNKFRGMYYRKQKDMEI</sequence>
<organism evidence="1 2">
    <name type="scientific">Sphaerodactylus townsendi</name>
    <dbReference type="NCBI Taxonomy" id="933632"/>
    <lineage>
        <taxon>Eukaryota</taxon>
        <taxon>Metazoa</taxon>
        <taxon>Chordata</taxon>
        <taxon>Craniata</taxon>
        <taxon>Vertebrata</taxon>
        <taxon>Euteleostomi</taxon>
        <taxon>Lepidosauria</taxon>
        <taxon>Squamata</taxon>
        <taxon>Bifurcata</taxon>
        <taxon>Gekkota</taxon>
        <taxon>Sphaerodactylidae</taxon>
        <taxon>Sphaerodactylus</taxon>
    </lineage>
</organism>
<protein>
    <submittedName>
        <fullName evidence="1">Uncharacterized protein</fullName>
    </submittedName>
</protein>
<accession>A0ACB8FIF9</accession>
<dbReference type="EMBL" id="CM037617">
    <property type="protein sequence ID" value="KAH8005074.1"/>
    <property type="molecule type" value="Genomic_DNA"/>
</dbReference>
<keyword evidence="2" id="KW-1185">Reference proteome</keyword>